<feature type="domain" description="Complex 1 LYR protein" evidence="2">
    <location>
        <begin position="18"/>
        <end position="72"/>
    </location>
</feature>
<gene>
    <name evidence="3" type="ORF">K490DRAFT_14505</name>
</gene>
<feature type="non-terminal residue" evidence="3">
    <location>
        <position position="265"/>
    </location>
</feature>
<dbReference type="InterPro" id="IPR046896">
    <property type="entry name" value="Cup1-like_N"/>
</dbReference>
<dbReference type="AlphaFoldDB" id="A0A6A5YB78"/>
<evidence type="ECO:0000259" key="2">
    <source>
        <dbReference type="Pfam" id="PF05347"/>
    </source>
</evidence>
<feature type="compositionally biased region" description="Basic residues" evidence="1">
    <location>
        <begin position="102"/>
        <end position="114"/>
    </location>
</feature>
<reference evidence="3" key="1">
    <citation type="journal article" date="2020" name="Stud. Mycol.">
        <title>101 Dothideomycetes genomes: a test case for predicting lifestyles and emergence of pathogens.</title>
        <authorList>
            <person name="Haridas S."/>
            <person name="Albert R."/>
            <person name="Binder M."/>
            <person name="Bloem J."/>
            <person name="Labutti K."/>
            <person name="Salamov A."/>
            <person name="Andreopoulos B."/>
            <person name="Baker S."/>
            <person name="Barry K."/>
            <person name="Bills G."/>
            <person name="Bluhm B."/>
            <person name="Cannon C."/>
            <person name="Castanera R."/>
            <person name="Culley D."/>
            <person name="Daum C."/>
            <person name="Ezra D."/>
            <person name="Gonzalez J."/>
            <person name="Henrissat B."/>
            <person name="Kuo A."/>
            <person name="Liang C."/>
            <person name="Lipzen A."/>
            <person name="Lutzoni F."/>
            <person name="Magnuson J."/>
            <person name="Mondo S."/>
            <person name="Nolan M."/>
            <person name="Ohm R."/>
            <person name="Pangilinan J."/>
            <person name="Park H.-J."/>
            <person name="Ramirez L."/>
            <person name="Alfaro M."/>
            <person name="Sun H."/>
            <person name="Tritt A."/>
            <person name="Yoshinaga Y."/>
            <person name="Zwiers L.-H."/>
            <person name="Turgeon B."/>
            <person name="Goodwin S."/>
            <person name="Spatafora J."/>
            <person name="Crous P."/>
            <person name="Grigoriev I."/>
        </authorList>
    </citation>
    <scope>NUCLEOTIDE SEQUENCE</scope>
    <source>
        <strain evidence="3">CBS 121410</strain>
    </source>
</reference>
<evidence type="ECO:0000256" key="1">
    <source>
        <dbReference type="SAM" id="MobiDB-lite"/>
    </source>
</evidence>
<dbReference type="Proteomes" id="UP000799776">
    <property type="component" value="Unassembled WGS sequence"/>
</dbReference>
<evidence type="ECO:0000313" key="3">
    <source>
        <dbReference type="EMBL" id="KAF2088978.1"/>
    </source>
</evidence>
<evidence type="ECO:0000313" key="4">
    <source>
        <dbReference type="Proteomes" id="UP000799776"/>
    </source>
</evidence>
<name>A0A6A5YB78_9PEZI</name>
<organism evidence="3 4">
    <name type="scientific">Saccharata proteae CBS 121410</name>
    <dbReference type="NCBI Taxonomy" id="1314787"/>
    <lineage>
        <taxon>Eukaryota</taxon>
        <taxon>Fungi</taxon>
        <taxon>Dikarya</taxon>
        <taxon>Ascomycota</taxon>
        <taxon>Pezizomycotina</taxon>
        <taxon>Dothideomycetes</taxon>
        <taxon>Dothideomycetes incertae sedis</taxon>
        <taxon>Botryosphaeriales</taxon>
        <taxon>Saccharataceae</taxon>
        <taxon>Saccharata</taxon>
    </lineage>
</organism>
<dbReference type="EMBL" id="ML978715">
    <property type="protein sequence ID" value="KAF2088978.1"/>
    <property type="molecule type" value="Genomic_DNA"/>
</dbReference>
<feature type="region of interest" description="Disordered" evidence="1">
    <location>
        <begin position="95"/>
        <end position="134"/>
    </location>
</feature>
<dbReference type="InterPro" id="IPR008011">
    <property type="entry name" value="Complex1_LYR_dom"/>
</dbReference>
<protein>
    <recommendedName>
        <fullName evidence="2">Complex 1 LYR protein domain-containing protein</fullName>
    </recommendedName>
</protein>
<proteinExistence type="predicted"/>
<dbReference type="Pfam" id="PF05347">
    <property type="entry name" value="Complex1_LYR"/>
    <property type="match status" value="1"/>
</dbReference>
<keyword evidence="4" id="KW-1185">Reference proteome</keyword>
<dbReference type="OrthoDB" id="3925971at2759"/>
<feature type="compositionally biased region" description="Basic and acidic residues" evidence="1">
    <location>
        <begin position="115"/>
        <end position="134"/>
    </location>
</feature>
<sequence>MPRFVVPKRSGAHRVASIALYRALLSQCSRVPLPEEARTVLGNITRNKFRRNRDLNSTRLLKYAFIAGYKTLSLLDNAVAGDAGSTSRIAQLLAATPDHLRRSPKKTGPKKNRAQSKEACRPPDRKELDARPRPLEELSGVRHVPKIYSANMIPVLRFSKPQPRSISRIINNKVDQRQRRIDLIDELQNHGFEMGSWEDDWDDLLEEMHGVPNEDDERGEGWTYEMRASVKTLYADIRSAKEQNRRFAKKMQTIIDQETALAEEE</sequence>
<accession>A0A6A5YB78</accession>
<dbReference type="CDD" id="cd20273">
    <property type="entry name" value="Complex1_LYR_unchar"/>
    <property type="match status" value="1"/>
</dbReference>